<dbReference type="OrthoDB" id="9860636at2"/>
<protein>
    <submittedName>
        <fullName evidence="1">Uncharacterized protein</fullName>
    </submittedName>
</protein>
<gene>
    <name evidence="1" type="ORF">SAMN05444164_0716</name>
</gene>
<name>A0A1H4NSD5_9BRAD</name>
<evidence type="ECO:0000313" key="2">
    <source>
        <dbReference type="Proteomes" id="UP000198992"/>
    </source>
</evidence>
<accession>A0A1H4NSD5</accession>
<dbReference type="Proteomes" id="UP000198992">
    <property type="component" value="Unassembled WGS sequence"/>
</dbReference>
<evidence type="ECO:0000313" key="1">
    <source>
        <dbReference type="EMBL" id="SEB98126.1"/>
    </source>
</evidence>
<dbReference type="RefSeq" id="WP_092114298.1">
    <property type="nucleotide sequence ID" value="NZ_FNTH01000001.1"/>
</dbReference>
<organism evidence="1 2">
    <name type="scientific">Bradyrhizobium erythrophlei</name>
    <dbReference type="NCBI Taxonomy" id="1437360"/>
    <lineage>
        <taxon>Bacteria</taxon>
        <taxon>Pseudomonadati</taxon>
        <taxon>Pseudomonadota</taxon>
        <taxon>Alphaproteobacteria</taxon>
        <taxon>Hyphomicrobiales</taxon>
        <taxon>Nitrobacteraceae</taxon>
        <taxon>Bradyrhizobium</taxon>
    </lineage>
</organism>
<proteinExistence type="predicted"/>
<dbReference type="EMBL" id="FNTH01000001">
    <property type="protein sequence ID" value="SEB98126.1"/>
    <property type="molecule type" value="Genomic_DNA"/>
</dbReference>
<reference evidence="1 2" key="1">
    <citation type="submission" date="2016-10" db="EMBL/GenBank/DDBJ databases">
        <authorList>
            <person name="de Groot N.N."/>
        </authorList>
    </citation>
    <scope>NUCLEOTIDE SEQUENCE [LARGE SCALE GENOMIC DNA]</scope>
    <source>
        <strain evidence="1 2">MT12</strain>
    </source>
</reference>
<sequence length="65" mass="7755">MRAYGFDILPDGAKFRLVDRCEFNNWGELSRRFDIAAEAEEYARRCDEFKRGKRSGVELRAWELH</sequence>
<dbReference type="AlphaFoldDB" id="A0A1H4NSD5"/>